<gene>
    <name evidence="1" type="ORF">CEXT_40891</name>
</gene>
<dbReference type="AlphaFoldDB" id="A0AAV4WAN4"/>
<dbReference type="EMBL" id="BPLR01015746">
    <property type="protein sequence ID" value="GIY78345.1"/>
    <property type="molecule type" value="Genomic_DNA"/>
</dbReference>
<accession>A0AAV4WAN4</accession>
<protein>
    <submittedName>
        <fullName evidence="1">Uncharacterized protein</fullName>
    </submittedName>
</protein>
<organism evidence="1 2">
    <name type="scientific">Caerostris extrusa</name>
    <name type="common">Bark spider</name>
    <name type="synonym">Caerostris bankana</name>
    <dbReference type="NCBI Taxonomy" id="172846"/>
    <lineage>
        <taxon>Eukaryota</taxon>
        <taxon>Metazoa</taxon>
        <taxon>Ecdysozoa</taxon>
        <taxon>Arthropoda</taxon>
        <taxon>Chelicerata</taxon>
        <taxon>Arachnida</taxon>
        <taxon>Araneae</taxon>
        <taxon>Araneomorphae</taxon>
        <taxon>Entelegynae</taxon>
        <taxon>Araneoidea</taxon>
        <taxon>Araneidae</taxon>
        <taxon>Caerostris</taxon>
    </lineage>
</organism>
<keyword evidence="2" id="KW-1185">Reference proteome</keyword>
<reference evidence="1 2" key="1">
    <citation type="submission" date="2021-06" db="EMBL/GenBank/DDBJ databases">
        <title>Caerostris extrusa draft genome.</title>
        <authorList>
            <person name="Kono N."/>
            <person name="Arakawa K."/>
        </authorList>
    </citation>
    <scope>NUCLEOTIDE SEQUENCE [LARGE SCALE GENOMIC DNA]</scope>
</reference>
<comment type="caution">
    <text evidence="1">The sequence shown here is derived from an EMBL/GenBank/DDBJ whole genome shotgun (WGS) entry which is preliminary data.</text>
</comment>
<evidence type="ECO:0000313" key="1">
    <source>
        <dbReference type="EMBL" id="GIY78345.1"/>
    </source>
</evidence>
<dbReference type="Proteomes" id="UP001054945">
    <property type="component" value="Unassembled WGS sequence"/>
</dbReference>
<name>A0AAV4WAN4_CAEEX</name>
<evidence type="ECO:0000313" key="2">
    <source>
        <dbReference type="Proteomes" id="UP001054945"/>
    </source>
</evidence>
<proteinExistence type="predicted"/>
<sequence>MTLSQVDSILCEEPENRRKTTFRHLEQFDLLLRRTPLGCHPHNMREVPRLYRSFIMKGINSHQDPENYSQAVRSRCQTLEPENKAKDHILHLEKLTFYYGGSHSGMSKSSLKCVSSFRLYRSFIMKGSDSHPELSGYLKVMLSGRRISENPEHYSQAVRSRSFLSQVNQFFKAILD</sequence>